<sequence>MRRVLAMMSVLALGAAVPLQNEAAADGGTVIHVSVSSGSDSGDGSATSPYKTISTALTKASDGDTIELAEGVYQEGELMVTKSVTITAASGAKPVISGAKSPDTWKDAGNGTWATANDMVRFCDVCTTNADPSVEGMAAHPEQVFVDGQPLTQVATRAEVTASTFFVDDPDPVTLKDPKNNRAGYNVKPHTGTSYVIGVNPAEHKVEVVQHSRALTVTTDKVSLKNLTVEKYAPVQAWDYKDPQIGTLSGGAMVLAGGQGLKIENSAFRYASAATALAITDAKEATISGNTIENNGAVGFGINRSSNVNVEKNRWTSNNTAGFNTTSCGAYCTIGDTKITHSEGIRYAYNTVDYSNAGTDVSKPDTYKNDQRAGVWFDEGVINSQVIGNYFVNVPVAIFNEVSSKNMIASNIIEGAGIGIHVSGSDNTQIWNNTISHALTSIAIREDSRSKGCNARKEDGSCAAEEKWSIEHGLSWDTTGTEVFNNILSSEQSSALADDKWRYSATLQVVGGKNDDGSGAFYANEMVAGIDHNAYYRAPAQPEVPNTTVMWNWGPDRLKESVNAETLSEFTNNEHVKVSDREANGLDLRGTREENPLFVREAADPTAWKTSDFHPKPGGPAVASGRPLPENVAKALGKQAGVAVDRGALFNAAWQDGEPSAPPSSPTPTSSGTPTPSPSDPRGGKMKPGLPRTGIPARTA</sequence>
<dbReference type="InterPro" id="IPR051550">
    <property type="entry name" value="SCF-Subunits/Alg-Epimerases"/>
</dbReference>
<keyword evidence="5" id="KW-0732">Signal</keyword>
<dbReference type="Pfam" id="PF13229">
    <property type="entry name" value="Beta_helix"/>
    <property type="match status" value="1"/>
</dbReference>
<evidence type="ECO:0000256" key="4">
    <source>
        <dbReference type="SAM" id="MobiDB-lite"/>
    </source>
</evidence>
<dbReference type="InterPro" id="IPR011459">
    <property type="entry name" value="DUF1565"/>
</dbReference>
<reference evidence="9 10" key="1">
    <citation type="submission" date="2018-12" db="EMBL/GenBank/DDBJ databases">
        <authorList>
            <consortium name="Pathogen Informatics"/>
        </authorList>
    </citation>
    <scope>NUCLEOTIDE SEQUENCE [LARGE SCALE GENOMIC DNA]</scope>
    <source>
        <strain evidence="9 10">NCTC12967</strain>
    </source>
</reference>
<dbReference type="Pfam" id="PF05048">
    <property type="entry name" value="NosD"/>
    <property type="match status" value="1"/>
</dbReference>
<accession>A0A3S4UEV8</accession>
<evidence type="ECO:0000256" key="3">
    <source>
        <dbReference type="ARBA" id="ARBA00022786"/>
    </source>
</evidence>
<dbReference type="GeneID" id="64408431"/>
<dbReference type="InterPro" id="IPR011050">
    <property type="entry name" value="Pectin_lyase_fold/virulence"/>
</dbReference>
<keyword evidence="2" id="KW-0677">Repeat</keyword>
<dbReference type="InterPro" id="IPR039448">
    <property type="entry name" value="Beta_helix"/>
</dbReference>
<dbReference type="Gene3D" id="2.160.20.10">
    <property type="entry name" value="Single-stranded right-handed beta-helix, Pectin lyase-like"/>
    <property type="match status" value="2"/>
</dbReference>
<evidence type="ECO:0000259" key="6">
    <source>
        <dbReference type="Pfam" id="PF05048"/>
    </source>
</evidence>
<dbReference type="Proteomes" id="UP000273044">
    <property type="component" value="Chromosome"/>
</dbReference>
<dbReference type="EMBL" id="LR134406">
    <property type="protein sequence ID" value="VEH71705.1"/>
    <property type="molecule type" value="Genomic_DNA"/>
</dbReference>
<dbReference type="InterPro" id="IPR012334">
    <property type="entry name" value="Pectin_lyas_fold"/>
</dbReference>
<feature type="domain" description="DUF1565" evidence="7">
    <location>
        <begin position="37"/>
        <end position="75"/>
    </location>
</feature>
<keyword evidence="10" id="KW-1185">Reference proteome</keyword>
<evidence type="ECO:0000256" key="2">
    <source>
        <dbReference type="ARBA" id="ARBA00022737"/>
    </source>
</evidence>
<dbReference type="InterPro" id="IPR006626">
    <property type="entry name" value="PbH1"/>
</dbReference>
<feature type="domain" description="Right handed beta helix" evidence="8">
    <location>
        <begin position="249"/>
        <end position="350"/>
    </location>
</feature>
<proteinExistence type="predicted"/>
<feature type="region of interest" description="Disordered" evidence="4">
    <location>
        <begin position="605"/>
        <end position="627"/>
    </location>
</feature>
<protein>
    <submittedName>
        <fullName evidence="9">Nitrous oxide reductase family maturation protein NosD</fullName>
    </submittedName>
</protein>
<name>A0A3S4UEV8_9ACTN</name>
<dbReference type="RefSeq" id="WP_061788089.1">
    <property type="nucleotide sequence ID" value="NZ_LR134406.1"/>
</dbReference>
<evidence type="ECO:0000313" key="9">
    <source>
        <dbReference type="EMBL" id="VEH71705.1"/>
    </source>
</evidence>
<evidence type="ECO:0000313" key="10">
    <source>
        <dbReference type="Proteomes" id="UP000273044"/>
    </source>
</evidence>
<keyword evidence="3" id="KW-0833">Ubl conjugation pathway</keyword>
<gene>
    <name evidence="9" type="ORF">NCTC12967_03032</name>
</gene>
<dbReference type="PANTHER" id="PTHR22990">
    <property type="entry name" value="F-BOX ONLY PROTEIN"/>
    <property type="match status" value="1"/>
</dbReference>
<dbReference type="AlphaFoldDB" id="A0A3S4UEV8"/>
<dbReference type="NCBIfam" id="TIGR03804">
    <property type="entry name" value="para_beta_helix"/>
    <property type="match status" value="1"/>
</dbReference>
<dbReference type="InterPro" id="IPR007742">
    <property type="entry name" value="NosD_dom"/>
</dbReference>
<evidence type="ECO:0000256" key="1">
    <source>
        <dbReference type="ARBA" id="ARBA00004906"/>
    </source>
</evidence>
<dbReference type="InterPro" id="IPR022441">
    <property type="entry name" value="Para_beta_helix_rpt-2"/>
</dbReference>
<evidence type="ECO:0000259" key="8">
    <source>
        <dbReference type="Pfam" id="PF13229"/>
    </source>
</evidence>
<organism evidence="9 10">
    <name type="scientific">Arachnia propionica</name>
    <dbReference type="NCBI Taxonomy" id="1750"/>
    <lineage>
        <taxon>Bacteria</taxon>
        <taxon>Bacillati</taxon>
        <taxon>Actinomycetota</taxon>
        <taxon>Actinomycetes</taxon>
        <taxon>Propionibacteriales</taxon>
        <taxon>Propionibacteriaceae</taxon>
        <taxon>Arachnia</taxon>
    </lineage>
</organism>
<dbReference type="SUPFAM" id="SSF51126">
    <property type="entry name" value="Pectin lyase-like"/>
    <property type="match status" value="1"/>
</dbReference>
<dbReference type="PANTHER" id="PTHR22990:SF15">
    <property type="entry name" value="F-BOX ONLY PROTEIN 10"/>
    <property type="match status" value="1"/>
</dbReference>
<dbReference type="SMART" id="SM00710">
    <property type="entry name" value="PbH1"/>
    <property type="match status" value="6"/>
</dbReference>
<evidence type="ECO:0000256" key="5">
    <source>
        <dbReference type="SAM" id="SignalP"/>
    </source>
</evidence>
<evidence type="ECO:0000259" key="7">
    <source>
        <dbReference type="Pfam" id="PF07602"/>
    </source>
</evidence>
<feature type="region of interest" description="Disordered" evidence="4">
    <location>
        <begin position="649"/>
        <end position="700"/>
    </location>
</feature>
<comment type="pathway">
    <text evidence="1">Protein modification; protein ubiquitination.</text>
</comment>
<feature type="domain" description="Periplasmic copper-binding protein NosD beta helix" evidence="6">
    <location>
        <begin position="368"/>
        <end position="437"/>
    </location>
</feature>
<feature type="chain" id="PRO_5039210254" evidence="5">
    <location>
        <begin position="24"/>
        <end position="700"/>
    </location>
</feature>
<feature type="signal peptide" evidence="5">
    <location>
        <begin position="1"/>
        <end position="23"/>
    </location>
</feature>
<dbReference type="Pfam" id="PF07602">
    <property type="entry name" value="DUF1565"/>
    <property type="match status" value="1"/>
</dbReference>